<evidence type="ECO:0000256" key="5">
    <source>
        <dbReference type="ARBA" id="ARBA00023157"/>
    </source>
</evidence>
<gene>
    <name evidence="7" type="ORF">PHAVU_007G024200g</name>
</gene>
<dbReference type="GO" id="GO:0031640">
    <property type="term" value="P:killing of cells of another organism"/>
    <property type="evidence" value="ECO:0007669"/>
    <property type="project" value="UniProtKB-KW"/>
</dbReference>
<accession>V7BAM4</accession>
<keyword evidence="8" id="KW-1185">Reference proteome</keyword>
<dbReference type="Pfam" id="PF25052">
    <property type="entry name" value="AtDEF-like"/>
    <property type="match status" value="1"/>
</dbReference>
<evidence type="ECO:0008006" key="9">
    <source>
        <dbReference type="Google" id="ProtNLM"/>
    </source>
</evidence>
<reference evidence="8" key="1">
    <citation type="journal article" date="2014" name="Nat. Genet.">
        <title>A reference genome for common bean and genome-wide analysis of dual domestications.</title>
        <authorList>
            <person name="Schmutz J."/>
            <person name="McClean P.E."/>
            <person name="Mamidi S."/>
            <person name="Wu G.A."/>
            <person name="Cannon S.B."/>
            <person name="Grimwood J."/>
            <person name="Jenkins J."/>
            <person name="Shu S."/>
            <person name="Song Q."/>
            <person name="Chavarro C."/>
            <person name="Torres-Torres M."/>
            <person name="Geffroy V."/>
            <person name="Moghaddam S.M."/>
            <person name="Gao D."/>
            <person name="Abernathy B."/>
            <person name="Barry K."/>
            <person name="Blair M."/>
            <person name="Brick M.A."/>
            <person name="Chovatia M."/>
            <person name="Gepts P."/>
            <person name="Goodstein D.M."/>
            <person name="Gonzales M."/>
            <person name="Hellsten U."/>
            <person name="Hyten D.L."/>
            <person name="Jia G."/>
            <person name="Kelly J.D."/>
            <person name="Kudrna D."/>
            <person name="Lee R."/>
            <person name="Richard M.M."/>
            <person name="Miklas P.N."/>
            <person name="Osorno J.M."/>
            <person name="Rodrigues J."/>
            <person name="Thareau V."/>
            <person name="Urrea C.A."/>
            <person name="Wang M."/>
            <person name="Yu Y."/>
            <person name="Zhang M."/>
            <person name="Wing R.A."/>
            <person name="Cregan P.B."/>
            <person name="Rokhsar D.S."/>
            <person name="Jackson S.A."/>
        </authorList>
    </citation>
    <scope>NUCLEOTIDE SEQUENCE [LARGE SCALE GENOMIC DNA]</scope>
    <source>
        <strain evidence="8">cv. G19833</strain>
    </source>
</reference>
<feature type="signal peptide" evidence="6">
    <location>
        <begin position="1"/>
        <end position="27"/>
    </location>
</feature>
<dbReference type="EMBL" id="CM002294">
    <property type="protein sequence ID" value="ESW14869.1"/>
    <property type="molecule type" value="Genomic_DNA"/>
</dbReference>
<evidence type="ECO:0000256" key="1">
    <source>
        <dbReference type="ARBA" id="ARBA00006722"/>
    </source>
</evidence>
<proteinExistence type="inferred from homology"/>
<dbReference type="SMR" id="V7BAM4"/>
<keyword evidence="5" id="KW-1015">Disulfide bond</keyword>
<organism evidence="7 8">
    <name type="scientific">Phaseolus vulgaris</name>
    <name type="common">Kidney bean</name>
    <name type="synonym">French bean</name>
    <dbReference type="NCBI Taxonomy" id="3885"/>
    <lineage>
        <taxon>Eukaryota</taxon>
        <taxon>Viridiplantae</taxon>
        <taxon>Streptophyta</taxon>
        <taxon>Embryophyta</taxon>
        <taxon>Tracheophyta</taxon>
        <taxon>Spermatophyta</taxon>
        <taxon>Magnoliopsida</taxon>
        <taxon>eudicotyledons</taxon>
        <taxon>Gunneridae</taxon>
        <taxon>Pentapetalae</taxon>
        <taxon>rosids</taxon>
        <taxon>fabids</taxon>
        <taxon>Fabales</taxon>
        <taxon>Fabaceae</taxon>
        <taxon>Papilionoideae</taxon>
        <taxon>50 kb inversion clade</taxon>
        <taxon>NPAAA clade</taxon>
        <taxon>indigoferoid/millettioid clade</taxon>
        <taxon>Phaseoleae</taxon>
        <taxon>Phaseolus</taxon>
    </lineage>
</organism>
<evidence type="ECO:0000313" key="7">
    <source>
        <dbReference type="EMBL" id="ESW14869.1"/>
    </source>
</evidence>
<dbReference type="Proteomes" id="UP000000226">
    <property type="component" value="Chromosome 7"/>
</dbReference>
<keyword evidence="2" id="KW-0929">Antimicrobial</keyword>
<keyword evidence="3" id="KW-0295">Fungicide</keyword>
<comment type="similarity">
    <text evidence="1">Belongs to the DEFL family.</text>
</comment>
<evidence type="ECO:0000256" key="2">
    <source>
        <dbReference type="ARBA" id="ARBA00022529"/>
    </source>
</evidence>
<dbReference type="Gramene" id="ESW14869">
    <property type="protein sequence ID" value="ESW14869"/>
    <property type="gene ID" value="PHAVU_007G024200g"/>
</dbReference>
<evidence type="ECO:0000256" key="6">
    <source>
        <dbReference type="SAM" id="SignalP"/>
    </source>
</evidence>
<evidence type="ECO:0000256" key="4">
    <source>
        <dbReference type="ARBA" id="ARBA00022821"/>
    </source>
</evidence>
<feature type="chain" id="PRO_5004754081" description="Knottin scorpion toxin-like domain-containing protein" evidence="6">
    <location>
        <begin position="28"/>
        <end position="78"/>
    </location>
</feature>
<dbReference type="AlphaFoldDB" id="V7BAM4"/>
<keyword evidence="6" id="KW-0732">Signal</keyword>
<protein>
    <recommendedName>
        <fullName evidence="9">Knottin scorpion toxin-like domain-containing protein</fullName>
    </recommendedName>
</protein>
<dbReference type="InterPro" id="IPR010851">
    <property type="entry name" value="DEFL"/>
</dbReference>
<dbReference type="OMA" id="RHEIVCH"/>
<keyword evidence="4" id="KW-0611">Plant defense</keyword>
<evidence type="ECO:0000256" key="3">
    <source>
        <dbReference type="ARBA" id="ARBA00022577"/>
    </source>
</evidence>
<evidence type="ECO:0000313" key="8">
    <source>
        <dbReference type="Proteomes" id="UP000000226"/>
    </source>
</evidence>
<sequence length="78" mass="8568">MSMKIKTLMWFFQIICITLLLASGTSSDTPILRHEIVCHVGGGACPDPKGCMFFCQITGYKDGGYCIPRGSERCCCIL</sequence>
<name>V7BAM4_PHAVU</name>
<dbReference type="GO" id="GO:0050832">
    <property type="term" value="P:defense response to fungus"/>
    <property type="evidence" value="ECO:0007669"/>
    <property type="project" value="UniProtKB-KW"/>
</dbReference>